<name>A0ACC1JBT9_9FUNG</name>
<reference evidence="1" key="1">
    <citation type="submission" date="2022-07" db="EMBL/GenBank/DDBJ databases">
        <title>Phylogenomic reconstructions and comparative analyses of Kickxellomycotina fungi.</title>
        <authorList>
            <person name="Reynolds N.K."/>
            <person name="Stajich J.E."/>
            <person name="Barry K."/>
            <person name="Grigoriev I.V."/>
            <person name="Crous P."/>
            <person name="Smith M.E."/>
        </authorList>
    </citation>
    <scope>NUCLEOTIDE SEQUENCE</scope>
    <source>
        <strain evidence="1">NRRL 5244</strain>
    </source>
</reference>
<comment type="caution">
    <text evidence="1">The sequence shown here is derived from an EMBL/GenBank/DDBJ whole genome shotgun (WGS) entry which is preliminary data.</text>
</comment>
<proteinExistence type="predicted"/>
<accession>A0ACC1JBT9</accession>
<dbReference type="EMBL" id="JANBPW010001224">
    <property type="protein sequence ID" value="KAJ1945509.1"/>
    <property type="molecule type" value="Genomic_DNA"/>
</dbReference>
<sequence>MRRLSVKAGDTSVIHFPIESCKESATFNNMVVTLLCNFLRILAQCPGSACALQVAEALTVRENSALEWCVEVLKREGASSGMEPFLNICFRSYLALGAVDDELALDIRLLGITAYSHLAKCDGRELLKYAMKSAMQYEADRLGQTERMVRIAGFYQRISDIAMRRLAAMSVTPEVVEFVQHWARTSLHTSGISKALQICQLVLHTSQGSDNAHARLVSGFLSFELLVKHSIQSRPAHQQLADVAAEVRQLAFEAIGPKARHTLAGWNSLAICADSMRRTAKSALAALRSSQSQLGQTRLASDMVHVLDVAGRTYNAYISRGAAEKAAAGGGATVSSFCDGNAEVYLVALQLATQFVDDDAVVGSVVQRHSDLLLLLCRKAQCNVGFLRSHSTVFFNKGASQYQLHAYTSAARLLEFAIQSMVLWIEMASDGRLGEDEEAEAVGQLWKRYEILAAAHQAAMAYEEAAMAFSRAIGWTVRRFADRLIATITQPGDSVVVPPSSSLTESSAAARVHQFIDRYVRMCAVRLARDSDEVRAQMSVLEYAGELPESRLLQAWMCEVEAYCWRPFSTQAGVGAVRAVLLERAMAMYEGASSVGYARCLVELAKEDRDGGRVEKCLDRLHAAQEIAKQQHCGGSSSNSYVVGVVGESYAWQAVVAIEQGAAESSSSTSSLGMCGRLWAALLKDIGHVDSGFLRDVADLMQYVLGLLLSRRLYAQYCTVQTVLLDLAMASERSDSTWAPTVMESLVGLATGCLLVGQHAHAAEHFRMAAFRYGSGVLPVHVDVAAKLAFAEFQIACGDVEGGAQTMRAASDVAYAGLDLGEHLAAGGKRQAKATPETLLVLARAASVYSQLSLKRGELANAVDFGVQGYRILTSVLQSLSLARRRRCERAGQSIKEEEEEDPFNEPSKPRANGNASEATKTGED</sequence>
<organism evidence="1 2">
    <name type="scientific">Linderina macrospora</name>
    <dbReference type="NCBI Taxonomy" id="4868"/>
    <lineage>
        <taxon>Eukaryota</taxon>
        <taxon>Fungi</taxon>
        <taxon>Fungi incertae sedis</taxon>
        <taxon>Zoopagomycota</taxon>
        <taxon>Kickxellomycotina</taxon>
        <taxon>Kickxellomycetes</taxon>
        <taxon>Kickxellales</taxon>
        <taxon>Kickxellaceae</taxon>
        <taxon>Linderina</taxon>
    </lineage>
</organism>
<gene>
    <name evidence="1" type="ORF">FBU59_002285</name>
</gene>
<dbReference type="Proteomes" id="UP001150603">
    <property type="component" value="Unassembled WGS sequence"/>
</dbReference>
<feature type="non-terminal residue" evidence="1">
    <location>
        <position position="925"/>
    </location>
</feature>
<evidence type="ECO:0000313" key="1">
    <source>
        <dbReference type="EMBL" id="KAJ1945509.1"/>
    </source>
</evidence>
<protein>
    <submittedName>
        <fullName evidence="1">Uncharacterized protein</fullName>
    </submittedName>
</protein>
<evidence type="ECO:0000313" key="2">
    <source>
        <dbReference type="Proteomes" id="UP001150603"/>
    </source>
</evidence>
<keyword evidence="2" id="KW-1185">Reference proteome</keyword>